<feature type="compositionally biased region" description="Basic and acidic residues" evidence="4">
    <location>
        <begin position="172"/>
        <end position="184"/>
    </location>
</feature>
<evidence type="ECO:0000256" key="3">
    <source>
        <dbReference type="PROSITE-ProRule" id="PRU00339"/>
    </source>
</evidence>
<dbReference type="PROSITE" id="PS50005">
    <property type="entry name" value="TPR"/>
    <property type="match status" value="2"/>
</dbReference>
<keyword evidence="1" id="KW-0677">Repeat</keyword>
<dbReference type="InterPro" id="IPR019734">
    <property type="entry name" value="TPR_rpt"/>
</dbReference>
<evidence type="ECO:0000256" key="2">
    <source>
        <dbReference type="ARBA" id="ARBA00022803"/>
    </source>
</evidence>
<dbReference type="Gene3D" id="1.25.40.10">
    <property type="entry name" value="Tetratricopeptide repeat domain"/>
    <property type="match status" value="3"/>
</dbReference>
<evidence type="ECO:0000313" key="5">
    <source>
        <dbReference type="EMBL" id="CAE0457863.1"/>
    </source>
</evidence>
<feature type="repeat" description="TPR" evidence="3">
    <location>
        <begin position="609"/>
        <end position="642"/>
    </location>
</feature>
<dbReference type="InterPro" id="IPR011990">
    <property type="entry name" value="TPR-like_helical_dom_sf"/>
</dbReference>
<evidence type="ECO:0000256" key="1">
    <source>
        <dbReference type="ARBA" id="ARBA00022737"/>
    </source>
</evidence>
<dbReference type="PANTHER" id="PTHR45641:SF19">
    <property type="entry name" value="NEPHROCYSTIN-3"/>
    <property type="match status" value="1"/>
</dbReference>
<dbReference type="PANTHER" id="PTHR45641">
    <property type="entry name" value="TETRATRICOPEPTIDE REPEAT PROTEIN (AFU_ORTHOLOGUE AFUA_6G03870)"/>
    <property type="match status" value="1"/>
</dbReference>
<reference evidence="5" key="1">
    <citation type="submission" date="2021-01" db="EMBL/GenBank/DDBJ databases">
        <authorList>
            <person name="Corre E."/>
            <person name="Pelletier E."/>
            <person name="Niang G."/>
            <person name="Scheremetjew M."/>
            <person name="Finn R."/>
            <person name="Kale V."/>
            <person name="Holt S."/>
            <person name="Cochrane G."/>
            <person name="Meng A."/>
            <person name="Brown T."/>
            <person name="Cohen L."/>
        </authorList>
    </citation>
    <scope>NUCLEOTIDE SEQUENCE</scope>
    <source>
        <strain evidence="5">MM31A-1</strain>
    </source>
</reference>
<feature type="compositionally biased region" description="Acidic residues" evidence="4">
    <location>
        <begin position="141"/>
        <end position="150"/>
    </location>
</feature>
<keyword evidence="2 3" id="KW-0802">TPR repeat</keyword>
<feature type="compositionally biased region" description="Polar residues" evidence="4">
    <location>
        <begin position="211"/>
        <end position="220"/>
    </location>
</feature>
<dbReference type="AlphaFoldDB" id="A0A7S3PWY2"/>
<proteinExistence type="predicted"/>
<evidence type="ECO:0000256" key="4">
    <source>
        <dbReference type="SAM" id="MobiDB-lite"/>
    </source>
</evidence>
<evidence type="ECO:0008006" key="6">
    <source>
        <dbReference type="Google" id="ProtNLM"/>
    </source>
</evidence>
<feature type="region of interest" description="Disordered" evidence="4">
    <location>
        <begin position="129"/>
        <end position="220"/>
    </location>
</feature>
<dbReference type="EMBL" id="HBIO01003951">
    <property type="protein sequence ID" value="CAE0457863.1"/>
    <property type="molecule type" value="Transcribed_RNA"/>
</dbReference>
<organism evidence="5">
    <name type="scientific">Chaetoceros debilis</name>
    <dbReference type="NCBI Taxonomy" id="122233"/>
    <lineage>
        <taxon>Eukaryota</taxon>
        <taxon>Sar</taxon>
        <taxon>Stramenopiles</taxon>
        <taxon>Ochrophyta</taxon>
        <taxon>Bacillariophyta</taxon>
        <taxon>Coscinodiscophyceae</taxon>
        <taxon>Chaetocerotophycidae</taxon>
        <taxon>Chaetocerotales</taxon>
        <taxon>Chaetocerotaceae</taxon>
        <taxon>Chaetoceros</taxon>
    </lineage>
</organism>
<gene>
    <name evidence="5" type="ORF">CDEB00056_LOCUS2704</name>
</gene>
<accession>A0A7S3PWY2</accession>
<protein>
    <recommendedName>
        <fullName evidence="6">MalT-like TPR region domain-containing protein</fullName>
    </recommendedName>
</protein>
<name>A0A7S3PWY2_9STRA</name>
<dbReference type="Pfam" id="PF13424">
    <property type="entry name" value="TPR_12"/>
    <property type="match status" value="2"/>
</dbReference>
<dbReference type="SMART" id="SM00028">
    <property type="entry name" value="TPR"/>
    <property type="match status" value="5"/>
</dbReference>
<sequence length="729" mass="80514">MASSSSFFFDNICFQSSATDEYVSKDFTKGYSLDNVGSKEIHAQDSKELTFCGFYGIDTFGGDETRQEEVANFNRTSVNSTMGSQRQSYSDTSVENNEVEYYGEDEDDSTVVSSSGVSVLSIDYDNPAPIAEKGEKVDLSDIGDGDDESTIDSQGGGYDEYERIETQPQKLDGTERKYDSKVNKELIATASEPPTPSSKMSHPQMKRKQSDSSGTGSIFRTNVSLGSSRKKIGSTKSIMNVPKVEAKRKELVKALRTNITSYGRYSLKVAQSLVCIGEFHELAGQDETSISLYQEALDIYRSKNGDHDASVTELQLRLGQSNYRLGNYNEALDIFTLVFFMISELSGEYNTTSCDARVQIARIIHMKGFHKEAVKELKKALRGYREKHGDEHISVADTVDTIADFYSDSGNLTKANNVRGELVKLRVALHGTKSVEVATALEKWASAHEAIGDISGALGIMKQAYVMFHEIEGAEGINSEGTLEKIGIIYSLLGRSEKAIKAHTSVALTRKMRYGDHSVELAASYLMLGKAYMDDSNPERALKALNRAMSSYNRANGSGGGYENELMDTLHTIGILHRKTENYQKALGCFNNERSVRKEAIEGDVMGMANVLRAIGSTYFAMKKYKEAKNACLEALKLYDKAEGRKLLFSENLVMIAEAIEGLKNKEKAMICYKEAVMIFLANGKEEGENKRMSAAIAKLKNVGLQVDSASFSPSLRCSILDGHDKFEF</sequence>
<feature type="repeat" description="TPR" evidence="3">
    <location>
        <begin position="522"/>
        <end position="555"/>
    </location>
</feature>
<dbReference type="SUPFAM" id="SSF48452">
    <property type="entry name" value="TPR-like"/>
    <property type="match status" value="2"/>
</dbReference>